<organism evidence="4 5">
    <name type="scientific">Pantherophis guttatus</name>
    <name type="common">Corn snake</name>
    <name type="synonym">Elaphe guttata</name>
    <dbReference type="NCBI Taxonomy" id="94885"/>
    <lineage>
        <taxon>Eukaryota</taxon>
        <taxon>Metazoa</taxon>
        <taxon>Chordata</taxon>
        <taxon>Craniata</taxon>
        <taxon>Vertebrata</taxon>
        <taxon>Euteleostomi</taxon>
        <taxon>Lepidosauria</taxon>
        <taxon>Squamata</taxon>
        <taxon>Bifurcata</taxon>
        <taxon>Unidentata</taxon>
        <taxon>Episquamata</taxon>
        <taxon>Toxicofera</taxon>
        <taxon>Serpentes</taxon>
        <taxon>Colubroidea</taxon>
        <taxon>Colubridae</taxon>
        <taxon>Colubrinae</taxon>
        <taxon>Pantherophis</taxon>
    </lineage>
</organism>
<dbReference type="GO" id="GO:0006955">
    <property type="term" value="P:immune response"/>
    <property type="evidence" value="ECO:0007669"/>
    <property type="project" value="InterPro"/>
</dbReference>
<name>A0A6P9CR45_PANGU</name>
<evidence type="ECO:0000313" key="5">
    <source>
        <dbReference type="RefSeq" id="XP_034287008.1"/>
    </source>
</evidence>
<dbReference type="InterPro" id="IPR001811">
    <property type="entry name" value="Chemokine_IL8-like_dom"/>
</dbReference>
<feature type="chain" id="PRO_5028340519" evidence="2">
    <location>
        <begin position="19"/>
        <end position="97"/>
    </location>
</feature>
<dbReference type="GO" id="GO:0005615">
    <property type="term" value="C:extracellular space"/>
    <property type="evidence" value="ECO:0007669"/>
    <property type="project" value="UniProtKB-KW"/>
</dbReference>
<feature type="signal peptide" evidence="2">
    <location>
        <begin position="1"/>
        <end position="18"/>
    </location>
</feature>
<reference evidence="5" key="1">
    <citation type="submission" date="2025-08" db="UniProtKB">
        <authorList>
            <consortium name="RefSeq"/>
        </authorList>
    </citation>
    <scope>IDENTIFICATION</scope>
    <source>
        <tissue evidence="5">Blood</tissue>
    </source>
</reference>
<dbReference type="GO" id="GO:0008009">
    <property type="term" value="F:chemokine activity"/>
    <property type="evidence" value="ECO:0007669"/>
    <property type="project" value="InterPro"/>
</dbReference>
<dbReference type="RefSeq" id="XP_034287008.1">
    <property type="nucleotide sequence ID" value="XM_034431117.2"/>
</dbReference>
<sequence>MIKPTFLIFLVLLACCVALLPEQSTSGREHCLCKRGGMLSVNMERVAKFEYHRPTSSCVYEELIVIFRNGQKRCLNLDGDQGRIIKQKIMERNNARK</sequence>
<dbReference type="InParanoid" id="A0A6P9CR45"/>
<dbReference type="Pfam" id="PF00048">
    <property type="entry name" value="IL8"/>
    <property type="match status" value="1"/>
</dbReference>
<evidence type="ECO:0000259" key="3">
    <source>
        <dbReference type="Pfam" id="PF00048"/>
    </source>
</evidence>
<dbReference type="Proteomes" id="UP001652622">
    <property type="component" value="Unplaced"/>
</dbReference>
<dbReference type="AlphaFoldDB" id="A0A6P9CR45"/>
<dbReference type="KEGG" id="pgut:117673637"/>
<dbReference type="Gene3D" id="2.40.50.40">
    <property type="match status" value="1"/>
</dbReference>
<dbReference type="OMA" id="RISTVGW"/>
<protein>
    <submittedName>
        <fullName evidence="5">C-X-C motif chemokine 11-6-like</fullName>
    </submittedName>
</protein>
<dbReference type="SUPFAM" id="SSF54117">
    <property type="entry name" value="Interleukin 8-like chemokines"/>
    <property type="match status" value="1"/>
</dbReference>
<gene>
    <name evidence="5" type="primary">LOC117673637</name>
</gene>
<dbReference type="InterPro" id="IPR036048">
    <property type="entry name" value="Interleukin_8-like_sf"/>
</dbReference>
<accession>A0A6P9CR45</accession>
<dbReference type="PROSITE" id="PS51257">
    <property type="entry name" value="PROKAR_LIPOPROTEIN"/>
    <property type="match status" value="1"/>
</dbReference>
<proteinExistence type="predicted"/>
<keyword evidence="2" id="KW-0732">Signal</keyword>
<evidence type="ECO:0000313" key="4">
    <source>
        <dbReference type="Proteomes" id="UP001652622"/>
    </source>
</evidence>
<evidence type="ECO:0000256" key="2">
    <source>
        <dbReference type="SAM" id="SignalP"/>
    </source>
</evidence>
<feature type="domain" description="Chemokine interleukin-8-like" evidence="3">
    <location>
        <begin position="30"/>
        <end position="80"/>
    </location>
</feature>
<keyword evidence="4" id="KW-1185">Reference proteome</keyword>
<keyword evidence="1" id="KW-0202">Cytokine</keyword>
<dbReference type="GeneID" id="117673637"/>
<evidence type="ECO:0000256" key="1">
    <source>
        <dbReference type="ARBA" id="ARBA00022514"/>
    </source>
</evidence>